<proteinExistence type="predicted"/>
<evidence type="ECO:0000313" key="2">
    <source>
        <dbReference type="Proteomes" id="UP000048984"/>
    </source>
</evidence>
<gene>
    <name evidence="1" type="ORF">ABB55_10520</name>
</gene>
<protein>
    <submittedName>
        <fullName evidence="1">Uncharacterized protein</fullName>
    </submittedName>
</protein>
<dbReference type="Proteomes" id="UP000048984">
    <property type="component" value="Unassembled WGS sequence"/>
</dbReference>
<keyword evidence="2" id="KW-1185">Reference proteome</keyword>
<comment type="caution">
    <text evidence="1">The sequence shown here is derived from an EMBL/GenBank/DDBJ whole genome shotgun (WGS) entry which is preliminary data.</text>
</comment>
<sequence length="71" mass="7300">MSGSVSALAAFLRAAIRPQTPLARAIVAALALKLCVVIAMRAYLIGTDAVVPVDEAAMSRLIAPAPTRSLP</sequence>
<dbReference type="RefSeq" id="WP_054358769.1">
    <property type="nucleotide sequence ID" value="NZ_LJYW01000001.1"/>
</dbReference>
<reference evidence="1 2" key="2">
    <citation type="submission" date="2015-10" db="EMBL/GenBank/DDBJ databases">
        <title>Draft Genome Sequence of Prosthecomicrobium hirschii ATCC 27832.</title>
        <authorList>
            <person name="Daniel J."/>
            <person name="Givan S.A."/>
            <person name="Brun Y.V."/>
            <person name="Brown P.J."/>
        </authorList>
    </citation>
    <scope>NUCLEOTIDE SEQUENCE [LARGE SCALE GENOMIC DNA]</scope>
    <source>
        <strain evidence="1 2">16</strain>
    </source>
</reference>
<organism evidence="1 2">
    <name type="scientific">Prosthecodimorpha hirschii</name>
    <dbReference type="NCBI Taxonomy" id="665126"/>
    <lineage>
        <taxon>Bacteria</taxon>
        <taxon>Pseudomonadati</taxon>
        <taxon>Pseudomonadota</taxon>
        <taxon>Alphaproteobacteria</taxon>
        <taxon>Hyphomicrobiales</taxon>
        <taxon>Ancalomicrobiaceae</taxon>
        <taxon>Prosthecodimorpha</taxon>
    </lineage>
</organism>
<accession>A0A0P6VKT2</accession>
<dbReference type="STRING" id="665126.ABB55_10520"/>
<reference evidence="1 2" key="1">
    <citation type="submission" date="2015-09" db="EMBL/GenBank/DDBJ databases">
        <authorList>
            <person name="Jackson K.R."/>
            <person name="Lunt B.L."/>
            <person name="Fisher J.N.B."/>
            <person name="Gardner A.V."/>
            <person name="Bailey M.E."/>
            <person name="Deus L.M."/>
            <person name="Earl A.S."/>
            <person name="Gibby P.D."/>
            <person name="Hartmann K.A."/>
            <person name="Liu J.E."/>
            <person name="Manci A.M."/>
            <person name="Nielsen D.A."/>
            <person name="Solomon M.B."/>
            <person name="Breakwell D.P."/>
            <person name="Burnett S.H."/>
            <person name="Grose J.H."/>
        </authorList>
    </citation>
    <scope>NUCLEOTIDE SEQUENCE [LARGE SCALE GENOMIC DNA]</scope>
    <source>
        <strain evidence="1 2">16</strain>
    </source>
</reference>
<dbReference type="EMBL" id="LJYW01000001">
    <property type="protein sequence ID" value="KPL52606.1"/>
    <property type="molecule type" value="Genomic_DNA"/>
</dbReference>
<evidence type="ECO:0000313" key="1">
    <source>
        <dbReference type="EMBL" id="KPL52606.1"/>
    </source>
</evidence>
<name>A0A0P6VKT2_9HYPH</name>
<dbReference type="AlphaFoldDB" id="A0A0P6VKT2"/>